<dbReference type="Gene3D" id="2.60.120.10">
    <property type="entry name" value="Jelly Rolls"/>
    <property type="match status" value="1"/>
</dbReference>
<gene>
    <name evidence="1" type="ORF">HALOF300_04350</name>
</gene>
<proteinExistence type="predicted"/>
<dbReference type="EMBL" id="CACRYJ010000061">
    <property type="protein sequence ID" value="VZO39656.1"/>
    <property type="molecule type" value="Genomic_DNA"/>
</dbReference>
<evidence type="ECO:0000313" key="2">
    <source>
        <dbReference type="Proteomes" id="UP000419743"/>
    </source>
</evidence>
<dbReference type="RefSeq" id="WP_156742967.1">
    <property type="nucleotide sequence ID" value="NZ_CACRYJ010000061.1"/>
</dbReference>
<name>A0A7M4DQB2_9MICO</name>
<organism evidence="1 2">
    <name type="scientific">Occultella aeris</name>
    <dbReference type="NCBI Taxonomy" id="2761496"/>
    <lineage>
        <taxon>Bacteria</taxon>
        <taxon>Bacillati</taxon>
        <taxon>Actinomycetota</taxon>
        <taxon>Actinomycetes</taxon>
        <taxon>Micrococcales</taxon>
        <taxon>Ruaniaceae</taxon>
        <taxon>Occultella</taxon>
    </lineage>
</organism>
<dbReference type="SUPFAM" id="SSF51182">
    <property type="entry name" value="RmlC-like cupins"/>
    <property type="match status" value="1"/>
</dbReference>
<protein>
    <recommendedName>
        <fullName evidence="3">Cupin</fullName>
    </recommendedName>
</protein>
<keyword evidence="2" id="KW-1185">Reference proteome</keyword>
<sequence>MTSHEVRAGVTDLDGLAREHLALAAASPHGRSAHLFVHDGPLRQTMVAIVAGSELAEHNAPPAASLQVLTGRIVLWSADAEDEVAAGGVISIPQARHGVRALEDSAFVLTAVTSTPLGGRDWGIGQER</sequence>
<evidence type="ECO:0000313" key="1">
    <source>
        <dbReference type="EMBL" id="VZO39656.1"/>
    </source>
</evidence>
<dbReference type="AlphaFoldDB" id="A0A7M4DQB2"/>
<reference evidence="1 2" key="1">
    <citation type="submission" date="2019-11" db="EMBL/GenBank/DDBJ databases">
        <authorList>
            <person name="Criscuolo A."/>
        </authorList>
    </citation>
    <scope>NUCLEOTIDE SEQUENCE [LARGE SCALE GENOMIC DNA]</scope>
    <source>
        <strain evidence="1">CIP111667</strain>
    </source>
</reference>
<accession>A0A7M4DQB2</accession>
<dbReference type="InterPro" id="IPR011051">
    <property type="entry name" value="RmlC_Cupin_sf"/>
</dbReference>
<dbReference type="Proteomes" id="UP000419743">
    <property type="component" value="Unassembled WGS sequence"/>
</dbReference>
<evidence type="ECO:0008006" key="3">
    <source>
        <dbReference type="Google" id="ProtNLM"/>
    </source>
</evidence>
<comment type="caution">
    <text evidence="1">The sequence shown here is derived from an EMBL/GenBank/DDBJ whole genome shotgun (WGS) entry which is preliminary data.</text>
</comment>
<dbReference type="InterPro" id="IPR014710">
    <property type="entry name" value="RmlC-like_jellyroll"/>
</dbReference>